<dbReference type="RefSeq" id="WP_289600316.1">
    <property type="nucleotide sequence ID" value="NZ_JAUDCL010000022.1"/>
</dbReference>
<evidence type="ECO:0000256" key="5">
    <source>
        <dbReference type="ARBA" id="ARBA00022679"/>
    </source>
</evidence>
<feature type="transmembrane region" description="Helical" evidence="14">
    <location>
        <begin position="46"/>
        <end position="67"/>
    </location>
</feature>
<comment type="subcellular location">
    <subcellularLocation>
        <location evidence="2">Membrane</location>
        <topology evidence="2">Multi-pass membrane protein</topology>
    </subcellularLocation>
</comment>
<evidence type="ECO:0000256" key="4">
    <source>
        <dbReference type="ARBA" id="ARBA00022553"/>
    </source>
</evidence>
<dbReference type="CDD" id="cd00082">
    <property type="entry name" value="HisKA"/>
    <property type="match status" value="1"/>
</dbReference>
<evidence type="ECO:0000256" key="7">
    <source>
        <dbReference type="ARBA" id="ARBA00022777"/>
    </source>
</evidence>
<gene>
    <name evidence="17" type="ORF">QUW08_11360</name>
</gene>
<evidence type="ECO:0000313" key="18">
    <source>
        <dbReference type="Proteomes" id="UP001529380"/>
    </source>
</evidence>
<dbReference type="Gene3D" id="3.30.565.10">
    <property type="entry name" value="Histidine kinase-like ATPase, C-terminal domain"/>
    <property type="match status" value="1"/>
</dbReference>
<comment type="function">
    <text evidence="12">Member of the two-component regulatory system HssS/HssR involved in intracellular heme homeostasis and tempering of staphylococcal virulence. HssS functions as a heme sensor histidine kinase which is autophosphorylated at a histidine residue and transfers its phosphate group to an aspartate residue of HssR. HssR/HssS activates the expression of hrtAB, an efflux pump, in response to extracellular heme, hemin, hemoglobin or blood.</text>
</comment>
<dbReference type="InterPro" id="IPR036890">
    <property type="entry name" value="HATPase_C_sf"/>
</dbReference>
<dbReference type="InterPro" id="IPR050398">
    <property type="entry name" value="HssS/ArlS-like"/>
</dbReference>
<evidence type="ECO:0000256" key="6">
    <source>
        <dbReference type="ARBA" id="ARBA00022692"/>
    </source>
</evidence>
<dbReference type="EC" id="2.7.13.3" evidence="3"/>
<keyword evidence="11 14" id="KW-0472">Membrane</keyword>
<dbReference type="InterPro" id="IPR004358">
    <property type="entry name" value="Sig_transdc_His_kin-like_C"/>
</dbReference>
<evidence type="ECO:0000259" key="16">
    <source>
        <dbReference type="PROSITE" id="PS50885"/>
    </source>
</evidence>
<evidence type="ECO:0000256" key="10">
    <source>
        <dbReference type="ARBA" id="ARBA00023026"/>
    </source>
</evidence>
<dbReference type="SMART" id="SM00387">
    <property type="entry name" value="HATPase_c"/>
    <property type="match status" value="1"/>
</dbReference>
<accession>A0ABT7USM2</accession>
<evidence type="ECO:0000259" key="15">
    <source>
        <dbReference type="PROSITE" id="PS50109"/>
    </source>
</evidence>
<dbReference type="Gene3D" id="6.10.340.10">
    <property type="match status" value="1"/>
</dbReference>
<feature type="domain" description="HAMP" evidence="16">
    <location>
        <begin position="68"/>
        <end position="120"/>
    </location>
</feature>
<name>A0ABT7USM2_9FIRM</name>
<dbReference type="PANTHER" id="PTHR45528:SF11">
    <property type="entry name" value="HISTIDINE KINASE"/>
    <property type="match status" value="1"/>
</dbReference>
<dbReference type="SUPFAM" id="SSF158472">
    <property type="entry name" value="HAMP domain-like"/>
    <property type="match status" value="1"/>
</dbReference>
<feature type="domain" description="Histidine kinase" evidence="15">
    <location>
        <begin position="128"/>
        <end position="341"/>
    </location>
</feature>
<comment type="catalytic activity">
    <reaction evidence="1">
        <text>ATP + protein L-histidine = ADP + protein N-phospho-L-histidine.</text>
        <dbReference type="EC" id="2.7.13.3"/>
    </reaction>
</comment>
<keyword evidence="5" id="KW-0808">Transferase</keyword>
<organism evidence="17 18">
    <name type="scientific">Allofournierella massiliensis</name>
    <dbReference type="NCBI Taxonomy" id="1650663"/>
    <lineage>
        <taxon>Bacteria</taxon>
        <taxon>Bacillati</taxon>
        <taxon>Bacillota</taxon>
        <taxon>Clostridia</taxon>
        <taxon>Eubacteriales</taxon>
        <taxon>Oscillospiraceae</taxon>
        <taxon>Allofournierella</taxon>
    </lineage>
</organism>
<dbReference type="InterPro" id="IPR003594">
    <property type="entry name" value="HATPase_dom"/>
</dbReference>
<evidence type="ECO:0000256" key="11">
    <source>
        <dbReference type="ARBA" id="ARBA00023136"/>
    </source>
</evidence>
<dbReference type="EMBL" id="JAUDCL010000022">
    <property type="protein sequence ID" value="MDM8201883.1"/>
    <property type="molecule type" value="Genomic_DNA"/>
</dbReference>
<dbReference type="CDD" id="cd06225">
    <property type="entry name" value="HAMP"/>
    <property type="match status" value="1"/>
</dbReference>
<proteinExistence type="predicted"/>
<reference evidence="17 18" key="1">
    <citation type="submission" date="2023-06" db="EMBL/GenBank/DDBJ databases">
        <title>Identification and characterization of horizontal gene transfer across gut microbiota members of farm animals based on homology search.</title>
        <authorList>
            <person name="Schwarzerova J."/>
            <person name="Nykrynova M."/>
            <person name="Jureckova K."/>
            <person name="Cejkova D."/>
            <person name="Rychlik I."/>
        </authorList>
    </citation>
    <scope>NUCLEOTIDE SEQUENCE [LARGE SCALE GENOMIC DNA]</scope>
    <source>
        <strain evidence="17 18">ET340</strain>
    </source>
</reference>
<dbReference type="Proteomes" id="UP001529380">
    <property type="component" value="Unassembled WGS sequence"/>
</dbReference>
<dbReference type="PROSITE" id="PS50885">
    <property type="entry name" value="HAMP"/>
    <property type="match status" value="1"/>
</dbReference>
<evidence type="ECO:0000313" key="17">
    <source>
        <dbReference type="EMBL" id="MDM8201883.1"/>
    </source>
</evidence>
<dbReference type="Gene3D" id="1.10.287.130">
    <property type="match status" value="1"/>
</dbReference>
<dbReference type="InterPro" id="IPR003660">
    <property type="entry name" value="HAMP_dom"/>
</dbReference>
<dbReference type="Pfam" id="PF02518">
    <property type="entry name" value="HATPase_c"/>
    <property type="match status" value="1"/>
</dbReference>
<sequence>MIRRLVDSTRWRFIACVVVGNLLSGLVSAFVWLPLASRFLESDKTLGPWIPMLLSILLAIPISSFISRVSAKPIQNMVEATKSISRGDYSVRVEETGSGDIAELLRSFNRMTAELGSTEMMRNDFINIFSHEFKTPIVSIRGFARRLRRGGLTREQQAEYLDFIVEESERLSKLASNVLLISRYENQKLVAEQTDYDLDEQIRTSVLRLESQWAPRGLIFELDLPRLPYRNNSEMMEHVWTNLISNAVKFSRDGGAIFISGTQENGRIFVTIRDEGVGIRPQDLGHIFDKFYQGDSSRMAVGNGLGLALVHRIVELSGGSITAESTLGKGSTFRLELPVHPAD</sequence>
<dbReference type="SMART" id="SM00304">
    <property type="entry name" value="HAMP"/>
    <property type="match status" value="1"/>
</dbReference>
<dbReference type="CDD" id="cd00075">
    <property type="entry name" value="HATPase"/>
    <property type="match status" value="1"/>
</dbReference>
<dbReference type="InterPro" id="IPR005467">
    <property type="entry name" value="His_kinase_dom"/>
</dbReference>
<keyword evidence="9" id="KW-0902">Two-component regulatory system</keyword>
<keyword evidence="8 14" id="KW-1133">Transmembrane helix</keyword>
<evidence type="ECO:0000256" key="12">
    <source>
        <dbReference type="ARBA" id="ARBA00037219"/>
    </source>
</evidence>
<evidence type="ECO:0000256" key="9">
    <source>
        <dbReference type="ARBA" id="ARBA00023012"/>
    </source>
</evidence>
<evidence type="ECO:0000256" key="2">
    <source>
        <dbReference type="ARBA" id="ARBA00004141"/>
    </source>
</evidence>
<evidence type="ECO:0000256" key="1">
    <source>
        <dbReference type="ARBA" id="ARBA00000085"/>
    </source>
</evidence>
<feature type="transmembrane region" description="Helical" evidence="14">
    <location>
        <begin position="12"/>
        <end position="34"/>
    </location>
</feature>
<dbReference type="InterPro" id="IPR036097">
    <property type="entry name" value="HisK_dim/P_sf"/>
</dbReference>
<dbReference type="SUPFAM" id="SSF55874">
    <property type="entry name" value="ATPase domain of HSP90 chaperone/DNA topoisomerase II/histidine kinase"/>
    <property type="match status" value="1"/>
</dbReference>
<dbReference type="Pfam" id="PF00672">
    <property type="entry name" value="HAMP"/>
    <property type="match status" value="1"/>
</dbReference>
<dbReference type="SUPFAM" id="SSF47384">
    <property type="entry name" value="Homodimeric domain of signal transducing histidine kinase"/>
    <property type="match status" value="1"/>
</dbReference>
<keyword evidence="18" id="KW-1185">Reference proteome</keyword>
<protein>
    <recommendedName>
        <fullName evidence="13">Heme sensor protein HssS</fullName>
        <ecNumber evidence="3">2.7.13.3</ecNumber>
    </recommendedName>
</protein>
<dbReference type="GO" id="GO:0016301">
    <property type="term" value="F:kinase activity"/>
    <property type="evidence" value="ECO:0007669"/>
    <property type="project" value="UniProtKB-KW"/>
</dbReference>
<evidence type="ECO:0000256" key="14">
    <source>
        <dbReference type="SAM" id="Phobius"/>
    </source>
</evidence>
<comment type="caution">
    <text evidence="17">The sequence shown here is derived from an EMBL/GenBank/DDBJ whole genome shotgun (WGS) entry which is preliminary data.</text>
</comment>
<dbReference type="PANTHER" id="PTHR45528">
    <property type="entry name" value="SENSOR HISTIDINE KINASE CPXA"/>
    <property type="match status" value="1"/>
</dbReference>
<dbReference type="PRINTS" id="PR00344">
    <property type="entry name" value="BCTRLSENSOR"/>
</dbReference>
<keyword evidence="10" id="KW-0843">Virulence</keyword>
<dbReference type="InterPro" id="IPR003661">
    <property type="entry name" value="HisK_dim/P_dom"/>
</dbReference>
<evidence type="ECO:0000256" key="13">
    <source>
        <dbReference type="ARBA" id="ARBA00040841"/>
    </source>
</evidence>
<keyword evidence="7 17" id="KW-0418">Kinase</keyword>
<dbReference type="SMART" id="SM00388">
    <property type="entry name" value="HisKA"/>
    <property type="match status" value="1"/>
</dbReference>
<evidence type="ECO:0000256" key="8">
    <source>
        <dbReference type="ARBA" id="ARBA00022989"/>
    </source>
</evidence>
<keyword evidence="6 14" id="KW-0812">Transmembrane</keyword>
<keyword evidence="4" id="KW-0597">Phosphoprotein</keyword>
<dbReference type="Pfam" id="PF00512">
    <property type="entry name" value="HisKA"/>
    <property type="match status" value="1"/>
</dbReference>
<evidence type="ECO:0000256" key="3">
    <source>
        <dbReference type="ARBA" id="ARBA00012438"/>
    </source>
</evidence>
<dbReference type="PROSITE" id="PS50109">
    <property type="entry name" value="HIS_KIN"/>
    <property type="match status" value="1"/>
</dbReference>